<proteinExistence type="predicted"/>
<protein>
    <submittedName>
        <fullName evidence="2">Uncharacterized protein</fullName>
    </submittedName>
</protein>
<reference evidence="2" key="1">
    <citation type="submission" date="2020-07" db="EMBL/GenBank/DDBJ databases">
        <title>Huge and variable diversity of episymbiotic CPR bacteria and DPANN archaea in groundwater ecosystems.</title>
        <authorList>
            <person name="He C.Y."/>
            <person name="Keren R."/>
            <person name="Whittaker M."/>
            <person name="Farag I.F."/>
            <person name="Doudna J."/>
            <person name="Cate J.H.D."/>
            <person name="Banfield J.F."/>
        </authorList>
    </citation>
    <scope>NUCLEOTIDE SEQUENCE</scope>
    <source>
        <strain evidence="2">NC_groundwater_1664_Pr3_B-0.1um_52_9</strain>
    </source>
</reference>
<organism evidence="2 3">
    <name type="scientific">Desulfomonile tiedjei</name>
    <dbReference type="NCBI Taxonomy" id="2358"/>
    <lineage>
        <taxon>Bacteria</taxon>
        <taxon>Pseudomonadati</taxon>
        <taxon>Thermodesulfobacteriota</taxon>
        <taxon>Desulfomonilia</taxon>
        <taxon>Desulfomonilales</taxon>
        <taxon>Desulfomonilaceae</taxon>
        <taxon>Desulfomonile</taxon>
    </lineage>
</organism>
<evidence type="ECO:0000313" key="2">
    <source>
        <dbReference type="EMBL" id="MBI5250019.1"/>
    </source>
</evidence>
<name>A0A9D6Z3L2_9BACT</name>
<sequence length="185" mass="20930">MRFSGSIYLPALLAGFFAFFLVSHACSASQQDCNSLRQDLEFRQTELTSYLDALGKSRNQQDSLLLGALNHKIDELISQIALLEEKMANCGESTEQTRIEGFSSVKSEEGKFATKNCGELRKTLVQLHRKVNSFKRRENSLLSDLTTAEKNELKDADQDLEKIRKILNSRCTVSPPQNSLKQRLR</sequence>
<feature type="coiled-coil region" evidence="1">
    <location>
        <begin position="66"/>
        <end position="93"/>
    </location>
</feature>
<dbReference type="Proteomes" id="UP000807825">
    <property type="component" value="Unassembled WGS sequence"/>
</dbReference>
<accession>A0A9D6Z3L2</accession>
<gene>
    <name evidence="2" type="ORF">HY912_11040</name>
</gene>
<keyword evidence="1" id="KW-0175">Coiled coil</keyword>
<dbReference type="EMBL" id="JACRDE010000297">
    <property type="protein sequence ID" value="MBI5250019.1"/>
    <property type="molecule type" value="Genomic_DNA"/>
</dbReference>
<evidence type="ECO:0000256" key="1">
    <source>
        <dbReference type="SAM" id="Coils"/>
    </source>
</evidence>
<comment type="caution">
    <text evidence="2">The sequence shown here is derived from an EMBL/GenBank/DDBJ whole genome shotgun (WGS) entry which is preliminary data.</text>
</comment>
<evidence type="ECO:0000313" key="3">
    <source>
        <dbReference type="Proteomes" id="UP000807825"/>
    </source>
</evidence>
<dbReference type="AlphaFoldDB" id="A0A9D6Z3L2"/>